<evidence type="ECO:0000313" key="2">
    <source>
        <dbReference type="Proteomes" id="UP001228113"/>
    </source>
</evidence>
<dbReference type="GO" id="GO:0006261">
    <property type="term" value="P:DNA-templated DNA replication"/>
    <property type="evidence" value="ECO:0007669"/>
    <property type="project" value="TreeGrafter"/>
</dbReference>
<dbReference type="KEGG" id="msea:METESE_03590"/>
<dbReference type="Proteomes" id="UP001228113">
    <property type="component" value="Chromosome"/>
</dbReference>
<organism evidence="1 2">
    <name type="scientific">Mesoterricola sediminis</name>
    <dbReference type="NCBI Taxonomy" id="2927980"/>
    <lineage>
        <taxon>Bacteria</taxon>
        <taxon>Pseudomonadati</taxon>
        <taxon>Acidobacteriota</taxon>
        <taxon>Holophagae</taxon>
        <taxon>Holophagales</taxon>
        <taxon>Holophagaceae</taxon>
        <taxon>Mesoterricola</taxon>
    </lineage>
</organism>
<dbReference type="Pfam" id="PF13177">
    <property type="entry name" value="DNA_pol3_delta2"/>
    <property type="match status" value="1"/>
</dbReference>
<keyword evidence="2" id="KW-1185">Reference proteome</keyword>
<dbReference type="Gene3D" id="3.40.50.300">
    <property type="entry name" value="P-loop containing nucleotide triphosphate hydrolases"/>
    <property type="match status" value="1"/>
</dbReference>
<reference evidence="1" key="1">
    <citation type="journal article" date="2023" name="Int. J. Syst. Evol. Microbiol.">
        <title>Mesoterricola silvestris gen. nov., sp. nov., Mesoterricola sediminis sp. nov., Geothrix oryzae sp. nov., Geothrix edaphica sp. nov., Geothrix rubra sp. nov., and Geothrix limicola sp. nov., six novel members of Acidobacteriota isolated from soils.</title>
        <authorList>
            <person name="Itoh H."/>
            <person name="Sugisawa Y."/>
            <person name="Mise K."/>
            <person name="Xu Z."/>
            <person name="Kuniyasu M."/>
            <person name="Ushijima N."/>
            <person name="Kawano K."/>
            <person name="Kobayashi E."/>
            <person name="Shiratori Y."/>
            <person name="Masuda Y."/>
            <person name="Senoo K."/>
        </authorList>
    </citation>
    <scope>NUCLEOTIDE SEQUENCE</scope>
    <source>
        <strain evidence="1">W786</strain>
    </source>
</reference>
<dbReference type="EMBL" id="AP027081">
    <property type="protein sequence ID" value="BDU75401.1"/>
    <property type="molecule type" value="Genomic_DNA"/>
</dbReference>
<dbReference type="PANTHER" id="PTHR11669">
    <property type="entry name" value="REPLICATION FACTOR C / DNA POLYMERASE III GAMMA-TAU SUBUNIT"/>
    <property type="match status" value="1"/>
</dbReference>
<gene>
    <name evidence="1" type="ORF">METESE_03590</name>
</gene>
<accession>A0AA48GLQ9</accession>
<dbReference type="InterPro" id="IPR050238">
    <property type="entry name" value="DNA_Rep/Repair_Clamp_Loader"/>
</dbReference>
<protein>
    <recommendedName>
        <fullName evidence="3">DNA polymerase III subunit delta</fullName>
    </recommendedName>
</protein>
<dbReference type="RefSeq" id="WP_243346204.1">
    <property type="nucleotide sequence ID" value="NZ_AP027081.1"/>
</dbReference>
<dbReference type="AlphaFoldDB" id="A0AA48GLQ9"/>
<evidence type="ECO:0000313" key="1">
    <source>
        <dbReference type="EMBL" id="BDU75401.1"/>
    </source>
</evidence>
<proteinExistence type="predicted"/>
<name>A0AA48GLQ9_9BACT</name>
<dbReference type="PANTHER" id="PTHR11669:SF8">
    <property type="entry name" value="DNA POLYMERASE III SUBUNIT DELTA"/>
    <property type="match status" value="1"/>
</dbReference>
<dbReference type="InterPro" id="IPR027417">
    <property type="entry name" value="P-loop_NTPase"/>
</dbReference>
<evidence type="ECO:0008006" key="3">
    <source>
        <dbReference type="Google" id="ProtNLM"/>
    </source>
</evidence>
<sequence>MFDPLTIGHRPIRERLLERIQAGRIGGSLLFAGPDGIGKRRVALELAQRELCFRRTACGDCEGCRMFRGEIPVELPNLLRIAPEGKAGLIRIGAIREDDLVEGGVIAWAHRSPPPGCHRWILVEDAHRLNGASANMLLKTLEEPPPSTVFLLVTHRPEAMLQTIRSRCERIPFKALPDAEAWTVAEREGWEAGDRARWIALAGGTLRFLDPEAFGRAQARLEAWIALAGGAAFAEAWGPLGPDKALDASQNEQVGQALDMLLVLLADVARAREGRPLRLAPWEEAIRRLAAGDLDVASGQARAFEAQRALARNPAADALLREVAQAM</sequence>
<dbReference type="SUPFAM" id="SSF52540">
    <property type="entry name" value="P-loop containing nucleoside triphosphate hydrolases"/>
    <property type="match status" value="1"/>
</dbReference>